<dbReference type="Pfam" id="PF03987">
    <property type="entry name" value="Autophagy_act_C"/>
    <property type="match status" value="1"/>
</dbReference>
<evidence type="ECO:0000256" key="1">
    <source>
        <dbReference type="ARBA" id="ARBA00004496"/>
    </source>
</evidence>
<evidence type="ECO:0000256" key="4">
    <source>
        <dbReference type="ARBA" id="ARBA00022490"/>
    </source>
</evidence>
<dbReference type="GO" id="GO:0044804">
    <property type="term" value="P:nucleophagy"/>
    <property type="evidence" value="ECO:0007669"/>
    <property type="project" value="TreeGrafter"/>
</dbReference>
<dbReference type="PANTHER" id="PTHR12866:SF2">
    <property type="entry name" value="UBIQUITIN-LIKE-CONJUGATING ENZYME ATG3"/>
    <property type="match status" value="1"/>
</dbReference>
<evidence type="ECO:0000256" key="8">
    <source>
        <dbReference type="SAM" id="MobiDB-lite"/>
    </source>
</evidence>
<feature type="region of interest" description="Disordered" evidence="8">
    <location>
        <begin position="98"/>
        <end position="129"/>
    </location>
</feature>
<sequence length="278" mass="32164">MLSPDEFIQAGDKLIQVSPQWSWQKAPDSGSQYKYLPADKQFLVLKDCISERRIKDLMKNAQKFMETNTNDGWVIQELDQETNKKNLEEIGKQLQNIDVQNDNFSKKEDEKKEETIQQQQKKEESDGEEKIFTVQQHDSEDDEDNGQAPEVRIYTIYICYDGYYYCPRLFLTAILSSDDEKLDGQPIKLEKIFDDIAAEKVNTTVTIENHPQLNQQMVTIHPCKHAQVLKNFADQIREGRSEDSVGAHLAIILFLKFFHDVIPTVSFDSNFDIDFGAN</sequence>
<gene>
    <name evidence="9" type="ORF">PPERSA_05521</name>
</gene>
<comment type="caution">
    <text evidence="9">The sequence shown here is derived from an EMBL/GenBank/DDBJ whole genome shotgun (WGS) entry which is preliminary data.</text>
</comment>
<keyword evidence="5" id="KW-0833">Ubl conjugation pathway</keyword>
<comment type="similarity">
    <text evidence="2">Belongs to the ATG3 family.</text>
</comment>
<dbReference type="GO" id="GO:0019776">
    <property type="term" value="F:Atg8-family ligase activity"/>
    <property type="evidence" value="ECO:0007669"/>
    <property type="project" value="TreeGrafter"/>
</dbReference>
<dbReference type="GO" id="GO:0005829">
    <property type="term" value="C:cytosol"/>
    <property type="evidence" value="ECO:0007669"/>
    <property type="project" value="TreeGrafter"/>
</dbReference>
<accession>A0A0V0QT75</accession>
<dbReference type="EMBL" id="LDAU01000108">
    <property type="protein sequence ID" value="KRX05412.1"/>
    <property type="molecule type" value="Genomic_DNA"/>
</dbReference>
<organism evidence="9 10">
    <name type="scientific">Pseudocohnilembus persalinus</name>
    <name type="common">Ciliate</name>
    <dbReference type="NCBI Taxonomy" id="266149"/>
    <lineage>
        <taxon>Eukaryota</taxon>
        <taxon>Sar</taxon>
        <taxon>Alveolata</taxon>
        <taxon>Ciliophora</taxon>
        <taxon>Intramacronucleata</taxon>
        <taxon>Oligohymenophorea</taxon>
        <taxon>Scuticociliatia</taxon>
        <taxon>Philasterida</taxon>
        <taxon>Pseudocohnilembidae</taxon>
        <taxon>Pseudocohnilembus</taxon>
    </lineage>
</organism>
<keyword evidence="6" id="KW-0653">Protein transport</keyword>
<evidence type="ECO:0000313" key="9">
    <source>
        <dbReference type="EMBL" id="KRX05412.1"/>
    </source>
</evidence>
<comment type="subcellular location">
    <subcellularLocation>
        <location evidence="1">Cytoplasm</location>
    </subcellularLocation>
</comment>
<dbReference type="GO" id="GO:0015031">
    <property type="term" value="P:protein transport"/>
    <property type="evidence" value="ECO:0007669"/>
    <property type="project" value="UniProtKB-KW"/>
</dbReference>
<dbReference type="GO" id="GO:0000422">
    <property type="term" value="P:autophagy of mitochondrion"/>
    <property type="evidence" value="ECO:0007669"/>
    <property type="project" value="TreeGrafter"/>
</dbReference>
<evidence type="ECO:0000256" key="3">
    <source>
        <dbReference type="ARBA" id="ARBA00022448"/>
    </source>
</evidence>
<evidence type="ECO:0000256" key="5">
    <source>
        <dbReference type="ARBA" id="ARBA00022786"/>
    </source>
</evidence>
<dbReference type="FunCoup" id="A0A0V0QT75">
    <property type="interactions" value="487"/>
</dbReference>
<proteinExistence type="inferred from homology"/>
<dbReference type="PANTHER" id="PTHR12866">
    <property type="entry name" value="UBIQUITIN-LIKE-CONJUGATING ENZYME ATG3"/>
    <property type="match status" value="1"/>
</dbReference>
<dbReference type="GO" id="GO:0000407">
    <property type="term" value="C:phagophore assembly site"/>
    <property type="evidence" value="ECO:0007669"/>
    <property type="project" value="TreeGrafter"/>
</dbReference>
<feature type="compositionally biased region" description="Basic and acidic residues" evidence="8">
    <location>
        <begin position="104"/>
        <end position="129"/>
    </location>
</feature>
<protein>
    <submittedName>
        <fullName evidence="9">Uncharacterized protein</fullName>
    </submittedName>
</protein>
<name>A0A0V0QT75_PSEPJ</name>
<dbReference type="InterPro" id="IPR007135">
    <property type="entry name" value="Atg3/Atg10"/>
</dbReference>
<dbReference type="Gene3D" id="3.30.1460.50">
    <property type="match status" value="1"/>
</dbReference>
<evidence type="ECO:0000256" key="7">
    <source>
        <dbReference type="ARBA" id="ARBA00023006"/>
    </source>
</evidence>
<keyword evidence="10" id="KW-1185">Reference proteome</keyword>
<dbReference type="OMA" id="HCPTWSW"/>
<dbReference type="InParanoid" id="A0A0V0QT75"/>
<dbReference type="Proteomes" id="UP000054937">
    <property type="component" value="Unassembled WGS sequence"/>
</dbReference>
<keyword evidence="3" id="KW-0813">Transport</keyword>
<keyword evidence="4" id="KW-0963">Cytoplasm</keyword>
<dbReference type="AlphaFoldDB" id="A0A0V0QT75"/>
<dbReference type="GO" id="GO:0000045">
    <property type="term" value="P:autophagosome assembly"/>
    <property type="evidence" value="ECO:0007669"/>
    <property type="project" value="TreeGrafter"/>
</dbReference>
<evidence type="ECO:0000256" key="2">
    <source>
        <dbReference type="ARBA" id="ARBA00007683"/>
    </source>
</evidence>
<dbReference type="GO" id="GO:0061723">
    <property type="term" value="P:glycophagy"/>
    <property type="evidence" value="ECO:0007669"/>
    <property type="project" value="TreeGrafter"/>
</dbReference>
<dbReference type="OrthoDB" id="1584384at2759"/>
<evidence type="ECO:0000313" key="10">
    <source>
        <dbReference type="Proteomes" id="UP000054937"/>
    </source>
</evidence>
<evidence type="ECO:0000256" key="6">
    <source>
        <dbReference type="ARBA" id="ARBA00022927"/>
    </source>
</evidence>
<keyword evidence="7" id="KW-0072">Autophagy</keyword>
<reference evidence="9 10" key="1">
    <citation type="journal article" date="2015" name="Sci. Rep.">
        <title>Genome of the facultative scuticociliatosis pathogen Pseudocohnilembus persalinus provides insight into its virulence through horizontal gene transfer.</title>
        <authorList>
            <person name="Xiong J."/>
            <person name="Wang G."/>
            <person name="Cheng J."/>
            <person name="Tian M."/>
            <person name="Pan X."/>
            <person name="Warren A."/>
            <person name="Jiang C."/>
            <person name="Yuan D."/>
            <person name="Miao W."/>
        </authorList>
    </citation>
    <scope>NUCLEOTIDE SEQUENCE [LARGE SCALE GENOMIC DNA]</scope>
    <source>
        <strain evidence="9">36N120E</strain>
    </source>
</reference>